<gene>
    <name evidence="2" type="ORF">LAESUDRAFT_311453</name>
</gene>
<protein>
    <submittedName>
        <fullName evidence="2">Uncharacterized protein</fullName>
    </submittedName>
</protein>
<dbReference type="GeneID" id="63818982"/>
<sequence>MAAEQAVLASVNFRPFGSETGRTDVDNAVEVPSMDIERSGFSVVTIASYLEAAPLQQGESEGEIEQTEIGDITAPHALSPAGLQFYRELFAYWASSRTSTEQPVVKKPDTMNTLATMSKLTKMKKTAAVRKPGMKLKRRPRWGAVDSIPVYVDNTRAWQEFMAAVWNELADGCNRRGAAMQPTEEEARDDQVRAPNRRGEDC</sequence>
<dbReference type="RefSeq" id="XP_040761879.1">
    <property type="nucleotide sequence ID" value="XM_040901951.1"/>
</dbReference>
<keyword evidence="3" id="KW-1185">Reference proteome</keyword>
<dbReference type="AlphaFoldDB" id="A0A165D4G9"/>
<evidence type="ECO:0000313" key="3">
    <source>
        <dbReference type="Proteomes" id="UP000076871"/>
    </source>
</evidence>
<accession>A0A165D4G9</accession>
<evidence type="ECO:0000256" key="1">
    <source>
        <dbReference type="SAM" id="MobiDB-lite"/>
    </source>
</evidence>
<dbReference type="Proteomes" id="UP000076871">
    <property type="component" value="Unassembled WGS sequence"/>
</dbReference>
<name>A0A165D4G9_9APHY</name>
<organism evidence="2 3">
    <name type="scientific">Laetiporus sulphureus 93-53</name>
    <dbReference type="NCBI Taxonomy" id="1314785"/>
    <lineage>
        <taxon>Eukaryota</taxon>
        <taxon>Fungi</taxon>
        <taxon>Dikarya</taxon>
        <taxon>Basidiomycota</taxon>
        <taxon>Agaricomycotina</taxon>
        <taxon>Agaricomycetes</taxon>
        <taxon>Polyporales</taxon>
        <taxon>Laetiporus</taxon>
    </lineage>
</organism>
<feature type="compositionally biased region" description="Basic and acidic residues" evidence="1">
    <location>
        <begin position="189"/>
        <end position="202"/>
    </location>
</feature>
<feature type="region of interest" description="Disordered" evidence="1">
    <location>
        <begin position="178"/>
        <end position="202"/>
    </location>
</feature>
<evidence type="ECO:0000313" key="2">
    <source>
        <dbReference type="EMBL" id="KZT04139.1"/>
    </source>
</evidence>
<dbReference type="EMBL" id="KV427638">
    <property type="protein sequence ID" value="KZT04139.1"/>
    <property type="molecule type" value="Genomic_DNA"/>
</dbReference>
<proteinExistence type="predicted"/>
<reference evidence="2 3" key="1">
    <citation type="journal article" date="2016" name="Mol. Biol. Evol.">
        <title>Comparative Genomics of Early-Diverging Mushroom-Forming Fungi Provides Insights into the Origins of Lignocellulose Decay Capabilities.</title>
        <authorList>
            <person name="Nagy L.G."/>
            <person name="Riley R."/>
            <person name="Tritt A."/>
            <person name="Adam C."/>
            <person name="Daum C."/>
            <person name="Floudas D."/>
            <person name="Sun H."/>
            <person name="Yadav J.S."/>
            <person name="Pangilinan J."/>
            <person name="Larsson K.H."/>
            <person name="Matsuura K."/>
            <person name="Barry K."/>
            <person name="Labutti K."/>
            <person name="Kuo R."/>
            <person name="Ohm R.A."/>
            <person name="Bhattacharya S.S."/>
            <person name="Shirouzu T."/>
            <person name="Yoshinaga Y."/>
            <person name="Martin F.M."/>
            <person name="Grigoriev I.V."/>
            <person name="Hibbett D.S."/>
        </authorList>
    </citation>
    <scope>NUCLEOTIDE SEQUENCE [LARGE SCALE GENOMIC DNA]</scope>
    <source>
        <strain evidence="2 3">93-53</strain>
    </source>
</reference>
<dbReference type="InParanoid" id="A0A165D4G9"/>